<evidence type="ECO:0000313" key="2">
    <source>
        <dbReference type="Proteomes" id="UP000194946"/>
    </source>
</evidence>
<accession>A0A251ZSX1</accession>
<dbReference type="RefSeq" id="WP_086632686.1">
    <property type="nucleotide sequence ID" value="NZ_JOPB01000021.1"/>
</dbReference>
<reference evidence="2" key="1">
    <citation type="submission" date="2014-06" db="EMBL/GenBank/DDBJ databases">
        <authorList>
            <person name="Winans N.J."/>
            <person name="Newell P.D."/>
            <person name="Douglas A.E."/>
        </authorList>
    </citation>
    <scope>NUCLEOTIDE SEQUENCE [LARGE SCALE GENOMIC DNA]</scope>
    <source>
        <strain evidence="2">DmL_052</strain>
    </source>
</reference>
<keyword evidence="2" id="KW-1185">Reference proteome</keyword>
<evidence type="ECO:0000313" key="1">
    <source>
        <dbReference type="EMBL" id="OUI77756.1"/>
    </source>
</evidence>
<dbReference type="Proteomes" id="UP000194946">
    <property type="component" value="Unassembled WGS sequence"/>
</dbReference>
<dbReference type="AlphaFoldDB" id="A0A251ZSX1"/>
<dbReference type="InterPro" id="IPR009078">
    <property type="entry name" value="Ferritin-like_SF"/>
</dbReference>
<evidence type="ECO:0008006" key="3">
    <source>
        <dbReference type="Google" id="ProtNLM"/>
    </source>
</evidence>
<dbReference type="SUPFAM" id="SSF47240">
    <property type="entry name" value="Ferritin-like"/>
    <property type="match status" value="1"/>
</dbReference>
<proteinExistence type="predicted"/>
<organism evidence="1 2">
    <name type="scientific">Commensalibacter intestini</name>
    <dbReference type="NCBI Taxonomy" id="479936"/>
    <lineage>
        <taxon>Bacteria</taxon>
        <taxon>Pseudomonadati</taxon>
        <taxon>Pseudomonadota</taxon>
        <taxon>Alphaproteobacteria</taxon>
        <taxon>Acetobacterales</taxon>
        <taxon>Acetobacteraceae</taxon>
    </lineage>
</organism>
<comment type="caution">
    <text evidence="1">The sequence shown here is derived from an EMBL/GenBank/DDBJ whole genome shotgun (WGS) entry which is preliminary data.</text>
</comment>
<dbReference type="EMBL" id="JOPB01000021">
    <property type="protein sequence ID" value="OUI77756.1"/>
    <property type="molecule type" value="Genomic_DNA"/>
</dbReference>
<sequence>MSNLEAIYTQLPENLRDLPQPKSDEELEEMNYRVRHWMSSMPGSIKIGSKEHKQAVCQMFRETFNPYRPTFMDWPKLSEEEINRLKSLPIWDIAVHTEGKARLRMAAYVKELLDPEMADAIARNAWEENRHKEVLADLVKFYGIPLAQEQEYKVPKDAEWAYMVTGFSECWDSFFAFGLFAVAQKSGFFTKELIETFEPVMQEECRHILLFANWLAWHRKNLSLLKRVKFEAKLWAVHAFLIYERLGLIKDVDVDGQEYYEDNNFTINGVAELGKEKTSIKDFLKLCLSEDDHRFAGYDRRLVRPTTAPFLAKLLLRILPEKIANKQLG</sequence>
<name>A0A251ZSX1_9PROT</name>
<gene>
    <name evidence="1" type="ORF">HK18_02970</name>
</gene>
<protein>
    <recommendedName>
        <fullName evidence="3">Aminomethyltransferase</fullName>
    </recommendedName>
</protein>